<dbReference type="OrthoDB" id="3734530at2"/>
<dbReference type="AlphaFoldDB" id="D5UHB5"/>
<feature type="region of interest" description="Disordered" evidence="1">
    <location>
        <begin position="254"/>
        <end position="286"/>
    </location>
</feature>
<dbReference type="STRING" id="446466.Cfla_2346"/>
<proteinExistence type="predicted"/>
<feature type="transmembrane region" description="Helical" evidence="2">
    <location>
        <begin position="418"/>
        <end position="439"/>
    </location>
</feature>
<reference evidence="3 4" key="1">
    <citation type="journal article" date="2010" name="Stand. Genomic Sci.">
        <title>Complete genome sequence of Cellulomonas flavigena type strain (134).</title>
        <authorList>
            <person name="Abt B."/>
            <person name="Foster B."/>
            <person name="Lapidus A."/>
            <person name="Clum A."/>
            <person name="Sun H."/>
            <person name="Pukall R."/>
            <person name="Lucas S."/>
            <person name="Glavina Del Rio T."/>
            <person name="Nolan M."/>
            <person name="Tice H."/>
            <person name="Cheng J.F."/>
            <person name="Pitluck S."/>
            <person name="Liolios K."/>
            <person name="Ivanova N."/>
            <person name="Mavromatis K."/>
            <person name="Ovchinnikova G."/>
            <person name="Pati A."/>
            <person name="Goodwin L."/>
            <person name="Chen A."/>
            <person name="Palaniappan K."/>
            <person name="Land M."/>
            <person name="Hauser L."/>
            <person name="Chang Y.J."/>
            <person name="Jeffries C.D."/>
            <person name="Rohde M."/>
            <person name="Goker M."/>
            <person name="Woyke T."/>
            <person name="Bristow J."/>
            <person name="Eisen J.A."/>
            <person name="Markowitz V."/>
            <person name="Hugenholtz P."/>
            <person name="Kyrpides N.C."/>
            <person name="Klenk H.P."/>
        </authorList>
    </citation>
    <scope>NUCLEOTIDE SEQUENCE [LARGE SCALE GENOMIC DNA]</scope>
    <source>
        <strain evidence="4">ATCC 482 / DSM 20109 / BCRC 11376 / JCM 18109 / NBRC 3775 / NCIMB 8073 / NRS 134</strain>
    </source>
</reference>
<dbReference type="InterPro" id="IPR029044">
    <property type="entry name" value="Nucleotide-diphossugar_trans"/>
</dbReference>
<feature type="transmembrane region" description="Helical" evidence="2">
    <location>
        <begin position="300"/>
        <end position="321"/>
    </location>
</feature>
<dbReference type="eggNOG" id="COG1216">
    <property type="taxonomic scope" value="Bacteria"/>
</dbReference>
<feature type="transmembrane region" description="Helical" evidence="2">
    <location>
        <begin position="502"/>
        <end position="523"/>
    </location>
</feature>
<dbReference type="RefSeq" id="WP_013117570.1">
    <property type="nucleotide sequence ID" value="NC_014151.1"/>
</dbReference>
<protein>
    <submittedName>
        <fullName evidence="3">Glycosyl transferase family 2</fullName>
    </submittedName>
</protein>
<dbReference type="KEGG" id="cfl:Cfla_2346"/>
<gene>
    <name evidence="3" type="ordered locus">Cfla_2346</name>
</gene>
<feature type="transmembrane region" description="Helical" evidence="2">
    <location>
        <begin position="892"/>
        <end position="913"/>
    </location>
</feature>
<dbReference type="GO" id="GO:0016740">
    <property type="term" value="F:transferase activity"/>
    <property type="evidence" value="ECO:0007669"/>
    <property type="project" value="UniProtKB-KW"/>
</dbReference>
<evidence type="ECO:0000313" key="4">
    <source>
        <dbReference type="Proteomes" id="UP000000849"/>
    </source>
</evidence>
<dbReference type="Pfam" id="PF13641">
    <property type="entry name" value="Glyco_tranf_2_3"/>
    <property type="match status" value="1"/>
</dbReference>
<feature type="transmembrane region" description="Helical" evidence="2">
    <location>
        <begin position="1170"/>
        <end position="1188"/>
    </location>
</feature>
<evidence type="ECO:0000313" key="3">
    <source>
        <dbReference type="EMBL" id="ADG75236.1"/>
    </source>
</evidence>
<feature type="transmembrane region" description="Helical" evidence="2">
    <location>
        <begin position="530"/>
        <end position="550"/>
    </location>
</feature>
<keyword evidence="2" id="KW-0472">Membrane</keyword>
<dbReference type="SUPFAM" id="SSF53448">
    <property type="entry name" value="Nucleotide-diphospho-sugar transferases"/>
    <property type="match status" value="1"/>
</dbReference>
<accession>D5UHB5</accession>
<keyword evidence="2" id="KW-1133">Transmembrane helix</keyword>
<name>D5UHB5_CELFN</name>
<evidence type="ECO:0000256" key="1">
    <source>
        <dbReference type="SAM" id="MobiDB-lite"/>
    </source>
</evidence>
<organism evidence="3 4">
    <name type="scientific">Cellulomonas flavigena (strain ATCC 482 / DSM 20109 / BCRC 11376 / JCM 18109 / NBRC 3775 / NCIMB 8073 / NRS 134)</name>
    <dbReference type="NCBI Taxonomy" id="446466"/>
    <lineage>
        <taxon>Bacteria</taxon>
        <taxon>Bacillati</taxon>
        <taxon>Actinomycetota</taxon>
        <taxon>Actinomycetes</taxon>
        <taxon>Micrococcales</taxon>
        <taxon>Cellulomonadaceae</taxon>
        <taxon>Cellulomonas</taxon>
    </lineage>
</organism>
<sequence>MTETLSSVDPITTAAVPVTTPVTAVVVTRGRTRYLPVTLRALAAQTRHPLRVLVVDVAGVDEKVGTLVDEAFVGAGHPVPRLSTVRVPRARTFGEAVRGGLDVLSQALDERPTTWLWLLHDDSAPAPDALGRLVRTVSNAPSVAVAGCKQRTWTDPERLLEVGVRTTRSGRRMTDIEPGELDQGQHDGRTDVLGVGLAGALVRRDVWDALGGTDPALGPYGDGLDLSRRARLAGHRVVVVPDAVVRHAQAAYHGLRPARGGPSRRQDAPVVDLDGDGEPDSADPTRSFAGRRRALLHQRLVGAPAPLVPVVVLLTLAAAVVRSLGQVAAKHPQLALAELRVALLVLLRPRDVLRARRRVRATSVLARRTLRPLQATWRDVWRQVRDRRLARLESRRVGRAPSELELRELAAVATRRRVTLVVVVAVLVLVCATAVGRLVGPVAAGAPLVGDALARVTTGVADVWSAATSGWVAGGLGGPGPADPFLVVLAALSALLGGEPRAAVGVLVLGGAVLAGVGAWAAAGAATRSVLVRAWAALAWASAPALLLAVGDGRVGAVVAHAALPWVALGLARAVGVQRVDQVLSAVATARRSEDERDPDAVAEARAARAAARAAGAHVTARVPTDPAEVDVVTPVRGVAAVPTPRAPVSGAVPVTPAPTTRDDAATDVPALVGAPDPTGSVAAAAGAALALAVAVAAAPVLLVPAVVLVVVAALVVPRARVRVLGVLVPTLVLMGPFLVEVGSAGAAGVRLLLADPGPGAPVAPAAPLARALGVPADPAVLVPGGLPDVLAAAWPYLPGAVLVVLAAVALVRGASVARGVRVCWVAAAAGIAAGACVAAAPLAVTADTWAPAWTGATVSLTTLGLLGAAVLGSDGLASRVAERSFGWRQPLVAVATVLAVVSVLCAIGGWAWTARSGEALALRASTTPVVPVVGQQGARSASSSRVLALGVRADGSVDWSMLRADGDQHVDHAAAGAARGVTGPLDAPRPAPADAAASEVGALAARLVQGAAGDVAAELGVLGVGDVLVPTPQDGSAAARARLVGVLDATAGLERVTHEGSGTLWRVRATQGEAVVSWARTVPSARDVADPLASAVAVAAQGRTVDTAVPPGDAGRVLVLAERADAGWRAWLDGRPLPTVDGGWRQAFVLGPDAGRLEVRHHLPERTPWLVALGLTTLVTVLLAVPLRRRRGVRE</sequence>
<feature type="transmembrane region" description="Helical" evidence="2">
    <location>
        <begin position="824"/>
        <end position="845"/>
    </location>
</feature>
<keyword evidence="3" id="KW-0808">Transferase</keyword>
<dbReference type="HOGENOM" id="CLU_005856_0_0_11"/>
<dbReference type="EMBL" id="CP001964">
    <property type="protein sequence ID" value="ADG75236.1"/>
    <property type="molecule type" value="Genomic_DNA"/>
</dbReference>
<feature type="transmembrane region" description="Helical" evidence="2">
    <location>
        <begin position="684"/>
        <end position="717"/>
    </location>
</feature>
<dbReference type="Proteomes" id="UP000000849">
    <property type="component" value="Chromosome"/>
</dbReference>
<dbReference type="CAZy" id="GT2">
    <property type="family name" value="Glycosyltransferase Family 2"/>
</dbReference>
<feature type="transmembrane region" description="Helical" evidence="2">
    <location>
        <begin position="851"/>
        <end position="872"/>
    </location>
</feature>
<dbReference type="Gene3D" id="3.90.550.10">
    <property type="entry name" value="Spore Coat Polysaccharide Biosynthesis Protein SpsA, Chain A"/>
    <property type="match status" value="1"/>
</dbReference>
<dbReference type="InterPro" id="IPR050834">
    <property type="entry name" value="Glycosyltransf_2"/>
</dbReference>
<feature type="transmembrane region" description="Helical" evidence="2">
    <location>
        <begin position="724"/>
        <end position="748"/>
    </location>
</feature>
<feature type="transmembrane region" description="Helical" evidence="2">
    <location>
        <begin position="794"/>
        <end position="812"/>
    </location>
</feature>
<dbReference type="PANTHER" id="PTHR43685:SF3">
    <property type="entry name" value="SLR2126 PROTEIN"/>
    <property type="match status" value="1"/>
</dbReference>
<keyword evidence="2" id="KW-0812">Transmembrane</keyword>
<dbReference type="PANTHER" id="PTHR43685">
    <property type="entry name" value="GLYCOSYLTRANSFERASE"/>
    <property type="match status" value="1"/>
</dbReference>
<keyword evidence="4" id="KW-1185">Reference proteome</keyword>
<evidence type="ECO:0000256" key="2">
    <source>
        <dbReference type="SAM" id="Phobius"/>
    </source>
</evidence>